<dbReference type="GO" id="GO:0004534">
    <property type="term" value="F:5'-3' RNA exonuclease activity"/>
    <property type="evidence" value="ECO:0007669"/>
    <property type="project" value="TreeGrafter"/>
</dbReference>
<proteinExistence type="predicted"/>
<evidence type="ECO:0000259" key="1">
    <source>
        <dbReference type="SMART" id="SM00481"/>
    </source>
</evidence>
<name>A0A6J5ZI26_9ZZZZ</name>
<gene>
    <name evidence="2" type="ORF">UFOPK3522_00545</name>
</gene>
<evidence type="ECO:0000313" key="2">
    <source>
        <dbReference type="EMBL" id="CAB4340479.1"/>
    </source>
</evidence>
<dbReference type="InterPro" id="IPR052018">
    <property type="entry name" value="PHP_domain"/>
</dbReference>
<accession>A0A6J5ZI26</accession>
<reference evidence="2" key="1">
    <citation type="submission" date="2020-05" db="EMBL/GenBank/DDBJ databases">
        <authorList>
            <person name="Chiriac C."/>
            <person name="Salcher M."/>
            <person name="Ghai R."/>
            <person name="Kavagutti S V."/>
        </authorList>
    </citation>
    <scope>NUCLEOTIDE SEQUENCE</scope>
</reference>
<protein>
    <submittedName>
        <fullName evidence="2">Unannotated protein</fullName>
    </submittedName>
</protein>
<dbReference type="PANTHER" id="PTHR42924">
    <property type="entry name" value="EXONUCLEASE"/>
    <property type="match status" value="1"/>
</dbReference>
<dbReference type="InterPro" id="IPR016195">
    <property type="entry name" value="Pol/histidinol_Pase-like"/>
</dbReference>
<sequence length="290" mass="31079">MAAPTFDLQSHSTASDGALPPAAVVAAAHGAGVELLALSDHDTVDGLDEAFEAAAATDGALTLVSAVEISSLDLGDIDLHILGYGIDHHDPVLLARLELWRDDRWIRGERMAEAMRENGWQVTLPQRGDQPLGRPQIAAAIFDDPANGQRAAAEGLANSTDLLVAYLVPGAPGYRGRTAPTVGQAVEAIHEAGGKAIWAHPYWDFRDEDQHEATRDVLERFAALGGDGVEAFYISYTEDQTRRLVELAAGLDMLTTGSADFHGPDNPNFSSFRDFGLYDLEPNLGSIDPR</sequence>
<dbReference type="InterPro" id="IPR003141">
    <property type="entry name" value="Pol/His_phosphatase_N"/>
</dbReference>
<dbReference type="AlphaFoldDB" id="A0A6J5ZI26"/>
<dbReference type="PANTHER" id="PTHR42924:SF3">
    <property type="entry name" value="POLYMERASE_HISTIDINOL PHOSPHATASE N-TERMINAL DOMAIN-CONTAINING PROTEIN"/>
    <property type="match status" value="1"/>
</dbReference>
<dbReference type="SUPFAM" id="SSF89550">
    <property type="entry name" value="PHP domain-like"/>
    <property type="match status" value="1"/>
</dbReference>
<dbReference type="SMART" id="SM00481">
    <property type="entry name" value="POLIIIAc"/>
    <property type="match status" value="1"/>
</dbReference>
<dbReference type="Gene3D" id="3.20.20.140">
    <property type="entry name" value="Metal-dependent hydrolases"/>
    <property type="match status" value="1"/>
</dbReference>
<feature type="domain" description="Polymerase/histidinol phosphatase N-terminal" evidence="1">
    <location>
        <begin position="6"/>
        <end position="73"/>
    </location>
</feature>
<dbReference type="GO" id="GO:0035312">
    <property type="term" value="F:5'-3' DNA exonuclease activity"/>
    <property type="evidence" value="ECO:0007669"/>
    <property type="project" value="TreeGrafter"/>
</dbReference>
<dbReference type="Gene3D" id="1.10.150.650">
    <property type="match status" value="1"/>
</dbReference>
<dbReference type="CDD" id="cd07438">
    <property type="entry name" value="PHP_HisPPase_AMP"/>
    <property type="match status" value="1"/>
</dbReference>
<dbReference type="EMBL" id="CAESAO010000031">
    <property type="protein sequence ID" value="CAB4340479.1"/>
    <property type="molecule type" value="Genomic_DNA"/>
</dbReference>
<organism evidence="2">
    <name type="scientific">freshwater metagenome</name>
    <dbReference type="NCBI Taxonomy" id="449393"/>
    <lineage>
        <taxon>unclassified sequences</taxon>
        <taxon>metagenomes</taxon>
        <taxon>ecological metagenomes</taxon>
    </lineage>
</organism>